<dbReference type="EMBL" id="QSLN01000078">
    <property type="protein sequence ID" value="RDV79762.1"/>
    <property type="molecule type" value="Genomic_DNA"/>
</dbReference>
<evidence type="ECO:0000313" key="3">
    <source>
        <dbReference type="EMBL" id="RDV79762.1"/>
    </source>
</evidence>
<accession>A0A3D8P0M2</accession>
<dbReference type="InterPro" id="IPR056823">
    <property type="entry name" value="TEN-like_YD-shell"/>
</dbReference>
<evidence type="ECO:0000259" key="2">
    <source>
        <dbReference type="Pfam" id="PF25023"/>
    </source>
</evidence>
<dbReference type="InterPro" id="IPR006530">
    <property type="entry name" value="YD"/>
</dbReference>
<proteinExistence type="predicted"/>
<name>A0A3D8P0M2_9THEO</name>
<sequence>GTLYTFDSQGKLLEIKNRQGQVLKLEYGPDGRLTTVKEPVSGKYFSFHYNAAGLLEKVADSAGRAVTFGYDAEHNLVTLTDAAGYTFTYTYDREGRVLAAFDAEGRQI</sequence>
<comment type="caution">
    <text evidence="3">The sequence shown here is derived from an EMBL/GenBank/DDBJ whole genome shotgun (WGS) entry which is preliminary data.</text>
</comment>
<dbReference type="Pfam" id="PF25023">
    <property type="entry name" value="TEN_YD-shell"/>
    <property type="match status" value="1"/>
</dbReference>
<protein>
    <recommendedName>
        <fullName evidence="2">Teneurin-like YD-shell domain-containing protein</fullName>
    </recommendedName>
</protein>
<evidence type="ECO:0000256" key="1">
    <source>
        <dbReference type="ARBA" id="ARBA00022737"/>
    </source>
</evidence>
<dbReference type="AlphaFoldDB" id="A0A3D8P0M2"/>
<dbReference type="Proteomes" id="UP000256329">
    <property type="component" value="Unassembled WGS sequence"/>
</dbReference>
<dbReference type="OrthoDB" id="9771173at2"/>
<organism evidence="3 4">
    <name type="scientific">Ammonifex thiophilus</name>
    <dbReference type="NCBI Taxonomy" id="444093"/>
    <lineage>
        <taxon>Bacteria</taxon>
        <taxon>Bacillati</taxon>
        <taxon>Bacillota</taxon>
        <taxon>Clostridia</taxon>
        <taxon>Thermoanaerobacterales</taxon>
        <taxon>Thermoanaerobacteraceae</taxon>
        <taxon>Ammonifex</taxon>
    </lineage>
</organism>
<dbReference type="NCBIfam" id="TIGR01643">
    <property type="entry name" value="YD_repeat_2x"/>
    <property type="match status" value="1"/>
</dbReference>
<evidence type="ECO:0000313" key="4">
    <source>
        <dbReference type="Proteomes" id="UP000256329"/>
    </source>
</evidence>
<feature type="non-terminal residue" evidence="3">
    <location>
        <position position="1"/>
    </location>
</feature>
<dbReference type="Gene3D" id="2.180.10.10">
    <property type="entry name" value="RHS repeat-associated core"/>
    <property type="match status" value="1"/>
</dbReference>
<gene>
    <name evidence="3" type="ORF">DXX99_11150</name>
</gene>
<feature type="non-terminal residue" evidence="3">
    <location>
        <position position="108"/>
    </location>
</feature>
<keyword evidence="4" id="KW-1185">Reference proteome</keyword>
<feature type="domain" description="Teneurin-like YD-shell" evidence="2">
    <location>
        <begin position="3"/>
        <end position="107"/>
    </location>
</feature>
<reference evidence="3 4" key="1">
    <citation type="submission" date="2018-08" db="EMBL/GenBank/DDBJ databases">
        <title>Form III RuBisCO-mediated autotrophy in Thermodesulfobium bacteria.</title>
        <authorList>
            <person name="Toshchakov S.V."/>
            <person name="Kublanov I.V."/>
            <person name="Frolov E."/>
            <person name="Bonch-Osmolovskaya E.A."/>
            <person name="Tourova T.P."/>
            <person name="Chernych N.A."/>
            <person name="Lebedinsky A.V."/>
        </authorList>
    </citation>
    <scope>NUCLEOTIDE SEQUENCE [LARGE SCALE GENOMIC DNA]</scope>
    <source>
        <strain evidence="3 4">SR</strain>
    </source>
</reference>
<keyword evidence="1" id="KW-0677">Repeat</keyword>
<dbReference type="RefSeq" id="WP_134643030.1">
    <property type="nucleotide sequence ID" value="NZ_QSLN01000078.1"/>
</dbReference>